<reference evidence="2" key="1">
    <citation type="journal article" date="2020" name="Stud. Mycol.">
        <title>101 Dothideomycetes genomes: a test case for predicting lifestyles and emergence of pathogens.</title>
        <authorList>
            <person name="Haridas S."/>
            <person name="Albert R."/>
            <person name="Binder M."/>
            <person name="Bloem J."/>
            <person name="Labutti K."/>
            <person name="Salamov A."/>
            <person name="Andreopoulos B."/>
            <person name="Baker S."/>
            <person name="Barry K."/>
            <person name="Bills G."/>
            <person name="Bluhm B."/>
            <person name="Cannon C."/>
            <person name="Castanera R."/>
            <person name="Culley D."/>
            <person name="Daum C."/>
            <person name="Ezra D."/>
            <person name="Gonzalez J."/>
            <person name="Henrissat B."/>
            <person name="Kuo A."/>
            <person name="Liang C."/>
            <person name="Lipzen A."/>
            <person name="Lutzoni F."/>
            <person name="Magnuson J."/>
            <person name="Mondo S."/>
            <person name="Nolan M."/>
            <person name="Ohm R."/>
            <person name="Pangilinan J."/>
            <person name="Park H.-J."/>
            <person name="Ramirez L."/>
            <person name="Alfaro M."/>
            <person name="Sun H."/>
            <person name="Tritt A."/>
            <person name="Yoshinaga Y."/>
            <person name="Zwiers L.-H."/>
            <person name="Turgeon B."/>
            <person name="Goodwin S."/>
            <person name="Spatafora J."/>
            <person name="Crous P."/>
            <person name="Grigoriev I."/>
        </authorList>
    </citation>
    <scope>NUCLEOTIDE SEQUENCE</scope>
    <source>
        <strain evidence="2">CBS 133067</strain>
    </source>
</reference>
<sequence>MNGHSGRNGKSRASSSANPPEQKPENESLGSRIASSTAGLAKSFTARPDSTTLSQLASAGSSKAQSSASGALRWTESSYSHQPGTSSSHSATANFPGENFRSSSHNLESENELKEFLSEDDLRHFGTHGNLQPSAWQHEFYSTDQQLEEGSQHLPAVYYESGLSSGGPVQRNDGAEVSALLSRPDFQIDEDPQQIAIDEPSEQTVQDLFPQNYNAEEQEAVNRIKSTLPPPPEHKSVHPFNPMNLIPGVEDLAASLEDGEESYLNYSTPQREHWLHEWETVLESYTDKVWAHGFENLQGGQQTNFRHVEETRSRLQDVAAKKGTLDDKSVARLKMILGHVLQDSLNADRITGRRDHKEEEATENEEILIPTFHCPWISCHEVR</sequence>
<evidence type="ECO:0000313" key="2">
    <source>
        <dbReference type="EMBL" id="KAF2096678.1"/>
    </source>
</evidence>
<proteinExistence type="predicted"/>
<keyword evidence="3" id="KW-1185">Reference proteome</keyword>
<dbReference type="OrthoDB" id="5337545at2759"/>
<evidence type="ECO:0000256" key="1">
    <source>
        <dbReference type="SAM" id="MobiDB-lite"/>
    </source>
</evidence>
<dbReference type="AlphaFoldDB" id="A0A9P4IAW9"/>
<accession>A0A9P4IAW9</accession>
<feature type="compositionally biased region" description="Polar residues" evidence="1">
    <location>
        <begin position="75"/>
        <end position="93"/>
    </location>
</feature>
<dbReference type="EMBL" id="ML978129">
    <property type="protein sequence ID" value="KAF2096678.1"/>
    <property type="molecule type" value="Genomic_DNA"/>
</dbReference>
<feature type="region of interest" description="Disordered" evidence="1">
    <location>
        <begin position="1"/>
        <end position="113"/>
    </location>
</feature>
<evidence type="ECO:0000313" key="3">
    <source>
        <dbReference type="Proteomes" id="UP000799772"/>
    </source>
</evidence>
<dbReference type="Proteomes" id="UP000799772">
    <property type="component" value="Unassembled WGS sequence"/>
</dbReference>
<comment type="caution">
    <text evidence="2">The sequence shown here is derived from an EMBL/GenBank/DDBJ whole genome shotgun (WGS) entry which is preliminary data.</text>
</comment>
<protein>
    <submittedName>
        <fullName evidence="2">Uncharacterized protein</fullName>
    </submittedName>
</protein>
<organism evidence="2 3">
    <name type="scientific">Rhizodiscina lignyota</name>
    <dbReference type="NCBI Taxonomy" id="1504668"/>
    <lineage>
        <taxon>Eukaryota</taxon>
        <taxon>Fungi</taxon>
        <taxon>Dikarya</taxon>
        <taxon>Ascomycota</taxon>
        <taxon>Pezizomycotina</taxon>
        <taxon>Dothideomycetes</taxon>
        <taxon>Pleosporomycetidae</taxon>
        <taxon>Aulographales</taxon>
        <taxon>Rhizodiscinaceae</taxon>
        <taxon>Rhizodiscina</taxon>
    </lineage>
</organism>
<name>A0A9P4IAW9_9PEZI</name>
<feature type="compositionally biased region" description="Low complexity" evidence="1">
    <location>
        <begin position="53"/>
        <end position="72"/>
    </location>
</feature>
<gene>
    <name evidence="2" type="ORF">NA57DRAFT_58577</name>
</gene>